<feature type="compositionally biased region" description="Basic and acidic residues" evidence="2">
    <location>
        <begin position="1"/>
        <end position="12"/>
    </location>
</feature>
<reference evidence="3 4" key="1">
    <citation type="submission" date="2024-01" db="EMBL/GenBank/DDBJ databases">
        <title>A telomere-to-telomere, gap-free genome of sweet tea (Lithocarpus litseifolius).</title>
        <authorList>
            <person name="Zhou J."/>
        </authorList>
    </citation>
    <scope>NUCLEOTIDE SEQUENCE [LARGE SCALE GENOMIC DNA]</scope>
    <source>
        <strain evidence="3">Zhou-2022a</strain>
        <tissue evidence="3">Leaf</tissue>
    </source>
</reference>
<sequence>MLMEELGEHTELESMGIVEESDDEKDERTVGLQETYNSLLEKTVQTLNGELTEAYSKIKFLELEVIQANAKVEQVSSKKLDKVLAHKKFSSNKSELGYTKGSNLNAKVSKDLKFVKAKEPMVEITTIEKVKAEKKRNVTDQQFLTKPHNQSVVKPKSNGKSLPKLQRGLRTQQFCHHCGIQGHTRPNCCKL</sequence>
<evidence type="ECO:0000313" key="4">
    <source>
        <dbReference type="Proteomes" id="UP001459277"/>
    </source>
</evidence>
<gene>
    <name evidence="3" type="ORF">SO802_000812</name>
</gene>
<feature type="region of interest" description="Disordered" evidence="2">
    <location>
        <begin position="1"/>
        <end position="28"/>
    </location>
</feature>
<keyword evidence="4" id="KW-1185">Reference proteome</keyword>
<evidence type="ECO:0000256" key="1">
    <source>
        <dbReference type="SAM" id="Coils"/>
    </source>
</evidence>
<evidence type="ECO:0000313" key="3">
    <source>
        <dbReference type="EMBL" id="KAL0013743.1"/>
    </source>
</evidence>
<feature type="coiled-coil region" evidence="1">
    <location>
        <begin position="44"/>
        <end position="78"/>
    </location>
</feature>
<dbReference type="AlphaFoldDB" id="A0AAW2DSX0"/>
<comment type="caution">
    <text evidence="3">The sequence shown here is derived from an EMBL/GenBank/DDBJ whole genome shotgun (WGS) entry which is preliminary data.</text>
</comment>
<accession>A0AAW2DSX0</accession>
<proteinExistence type="predicted"/>
<evidence type="ECO:0000256" key="2">
    <source>
        <dbReference type="SAM" id="MobiDB-lite"/>
    </source>
</evidence>
<name>A0AAW2DSX0_9ROSI</name>
<evidence type="ECO:0008006" key="5">
    <source>
        <dbReference type="Google" id="ProtNLM"/>
    </source>
</evidence>
<dbReference type="Proteomes" id="UP001459277">
    <property type="component" value="Unassembled WGS sequence"/>
</dbReference>
<organism evidence="3 4">
    <name type="scientific">Lithocarpus litseifolius</name>
    <dbReference type="NCBI Taxonomy" id="425828"/>
    <lineage>
        <taxon>Eukaryota</taxon>
        <taxon>Viridiplantae</taxon>
        <taxon>Streptophyta</taxon>
        <taxon>Embryophyta</taxon>
        <taxon>Tracheophyta</taxon>
        <taxon>Spermatophyta</taxon>
        <taxon>Magnoliopsida</taxon>
        <taxon>eudicotyledons</taxon>
        <taxon>Gunneridae</taxon>
        <taxon>Pentapetalae</taxon>
        <taxon>rosids</taxon>
        <taxon>fabids</taxon>
        <taxon>Fagales</taxon>
        <taxon>Fagaceae</taxon>
        <taxon>Lithocarpus</taxon>
    </lineage>
</organism>
<protein>
    <recommendedName>
        <fullName evidence="5">CCHC-type domain-containing protein</fullName>
    </recommendedName>
</protein>
<dbReference type="EMBL" id="JAZDWU010000001">
    <property type="protein sequence ID" value="KAL0013743.1"/>
    <property type="molecule type" value="Genomic_DNA"/>
</dbReference>
<keyword evidence="1" id="KW-0175">Coiled coil</keyword>